<evidence type="ECO:0000313" key="2">
    <source>
        <dbReference type="Proteomes" id="UP000307440"/>
    </source>
</evidence>
<dbReference type="AlphaFoldDB" id="A0A5C3KA74"/>
<organism evidence="1 2">
    <name type="scientific">Coprinopsis marcescibilis</name>
    <name type="common">Agaric fungus</name>
    <name type="synonym">Psathyrella marcescibilis</name>
    <dbReference type="NCBI Taxonomy" id="230819"/>
    <lineage>
        <taxon>Eukaryota</taxon>
        <taxon>Fungi</taxon>
        <taxon>Dikarya</taxon>
        <taxon>Basidiomycota</taxon>
        <taxon>Agaricomycotina</taxon>
        <taxon>Agaricomycetes</taxon>
        <taxon>Agaricomycetidae</taxon>
        <taxon>Agaricales</taxon>
        <taxon>Agaricineae</taxon>
        <taxon>Psathyrellaceae</taxon>
        <taxon>Coprinopsis</taxon>
    </lineage>
</organism>
<accession>A0A5C3KA74</accession>
<proteinExistence type="predicted"/>
<evidence type="ECO:0000313" key="1">
    <source>
        <dbReference type="EMBL" id="TFK16990.1"/>
    </source>
</evidence>
<name>A0A5C3KA74_COPMA</name>
<sequence length="79" mass="8883">FTSALYSCVCIIAASLLLVGAFPLGIFSQFVCSFVSLNTRVHFDFGKECWCFVLSKLSNKPFEYLTVFITYPVNVFHLA</sequence>
<feature type="non-terminal residue" evidence="1">
    <location>
        <position position="1"/>
    </location>
</feature>
<protein>
    <submittedName>
        <fullName evidence="1">Uncharacterized protein</fullName>
    </submittedName>
</protein>
<reference evidence="1 2" key="1">
    <citation type="journal article" date="2019" name="Nat. Ecol. Evol.">
        <title>Megaphylogeny resolves global patterns of mushroom evolution.</title>
        <authorList>
            <person name="Varga T."/>
            <person name="Krizsan K."/>
            <person name="Foldi C."/>
            <person name="Dima B."/>
            <person name="Sanchez-Garcia M."/>
            <person name="Sanchez-Ramirez S."/>
            <person name="Szollosi G.J."/>
            <person name="Szarkandi J.G."/>
            <person name="Papp V."/>
            <person name="Albert L."/>
            <person name="Andreopoulos W."/>
            <person name="Angelini C."/>
            <person name="Antonin V."/>
            <person name="Barry K.W."/>
            <person name="Bougher N.L."/>
            <person name="Buchanan P."/>
            <person name="Buyck B."/>
            <person name="Bense V."/>
            <person name="Catcheside P."/>
            <person name="Chovatia M."/>
            <person name="Cooper J."/>
            <person name="Damon W."/>
            <person name="Desjardin D."/>
            <person name="Finy P."/>
            <person name="Geml J."/>
            <person name="Haridas S."/>
            <person name="Hughes K."/>
            <person name="Justo A."/>
            <person name="Karasinski D."/>
            <person name="Kautmanova I."/>
            <person name="Kiss B."/>
            <person name="Kocsube S."/>
            <person name="Kotiranta H."/>
            <person name="LaButti K.M."/>
            <person name="Lechner B.E."/>
            <person name="Liimatainen K."/>
            <person name="Lipzen A."/>
            <person name="Lukacs Z."/>
            <person name="Mihaltcheva S."/>
            <person name="Morgado L.N."/>
            <person name="Niskanen T."/>
            <person name="Noordeloos M.E."/>
            <person name="Ohm R.A."/>
            <person name="Ortiz-Santana B."/>
            <person name="Ovrebo C."/>
            <person name="Racz N."/>
            <person name="Riley R."/>
            <person name="Savchenko A."/>
            <person name="Shiryaev A."/>
            <person name="Soop K."/>
            <person name="Spirin V."/>
            <person name="Szebenyi C."/>
            <person name="Tomsovsky M."/>
            <person name="Tulloss R.E."/>
            <person name="Uehling J."/>
            <person name="Grigoriev I.V."/>
            <person name="Vagvolgyi C."/>
            <person name="Papp T."/>
            <person name="Martin F.M."/>
            <person name="Miettinen O."/>
            <person name="Hibbett D.S."/>
            <person name="Nagy L.G."/>
        </authorList>
    </citation>
    <scope>NUCLEOTIDE SEQUENCE [LARGE SCALE GENOMIC DNA]</scope>
    <source>
        <strain evidence="1 2">CBS 121175</strain>
    </source>
</reference>
<gene>
    <name evidence="1" type="ORF">FA15DRAFT_738240</name>
</gene>
<dbReference type="EMBL" id="ML210590">
    <property type="protein sequence ID" value="TFK16990.1"/>
    <property type="molecule type" value="Genomic_DNA"/>
</dbReference>
<dbReference type="Proteomes" id="UP000307440">
    <property type="component" value="Unassembled WGS sequence"/>
</dbReference>
<keyword evidence="2" id="KW-1185">Reference proteome</keyword>